<dbReference type="Proteomes" id="UP000294545">
    <property type="component" value="Unassembled WGS sequence"/>
</dbReference>
<gene>
    <name evidence="3" type="ORF">EDC19_1072</name>
</gene>
<dbReference type="GO" id="GO:0048038">
    <property type="term" value="F:quinone binding"/>
    <property type="evidence" value="ECO:0007669"/>
    <property type="project" value="TreeGrafter"/>
</dbReference>
<evidence type="ECO:0000313" key="3">
    <source>
        <dbReference type="EMBL" id="TCK98640.1"/>
    </source>
</evidence>
<dbReference type="SUPFAM" id="SSF51735">
    <property type="entry name" value="NAD(P)-binding Rossmann-fold domains"/>
    <property type="match status" value="1"/>
</dbReference>
<dbReference type="NCBIfam" id="NF009386">
    <property type="entry name" value="PRK12745.1"/>
    <property type="match status" value="1"/>
</dbReference>
<dbReference type="FunFam" id="3.40.50.720:FF:000084">
    <property type="entry name" value="Short-chain dehydrogenase reductase"/>
    <property type="match status" value="1"/>
</dbReference>
<keyword evidence="2" id="KW-0560">Oxidoreductase</keyword>
<organism evidence="3 4">
    <name type="scientific">Natranaerovirga hydrolytica</name>
    <dbReference type="NCBI Taxonomy" id="680378"/>
    <lineage>
        <taxon>Bacteria</taxon>
        <taxon>Bacillati</taxon>
        <taxon>Bacillota</taxon>
        <taxon>Clostridia</taxon>
        <taxon>Lachnospirales</taxon>
        <taxon>Natranaerovirgaceae</taxon>
        <taxon>Natranaerovirga</taxon>
    </lineage>
</organism>
<accession>A0A4R1N124</accession>
<proteinExistence type="inferred from homology"/>
<dbReference type="InterPro" id="IPR002347">
    <property type="entry name" value="SDR_fam"/>
</dbReference>
<dbReference type="OrthoDB" id="9803333at2"/>
<dbReference type="InterPro" id="IPR036291">
    <property type="entry name" value="NAD(P)-bd_dom_sf"/>
</dbReference>
<dbReference type="AlphaFoldDB" id="A0A4R1N124"/>
<comment type="caution">
    <text evidence="3">The sequence shown here is derived from an EMBL/GenBank/DDBJ whole genome shotgun (WGS) entry which is preliminary data.</text>
</comment>
<dbReference type="PROSITE" id="PS00061">
    <property type="entry name" value="ADH_SHORT"/>
    <property type="match status" value="1"/>
</dbReference>
<evidence type="ECO:0000256" key="2">
    <source>
        <dbReference type="ARBA" id="ARBA00023002"/>
    </source>
</evidence>
<dbReference type="Pfam" id="PF13561">
    <property type="entry name" value="adh_short_C2"/>
    <property type="match status" value="1"/>
</dbReference>
<evidence type="ECO:0000256" key="1">
    <source>
        <dbReference type="ARBA" id="ARBA00006484"/>
    </source>
</evidence>
<name>A0A4R1N124_9FIRM</name>
<dbReference type="PRINTS" id="PR00081">
    <property type="entry name" value="GDHRDH"/>
</dbReference>
<evidence type="ECO:0000313" key="4">
    <source>
        <dbReference type="Proteomes" id="UP000294545"/>
    </source>
</evidence>
<dbReference type="PANTHER" id="PTHR42760:SF133">
    <property type="entry name" value="3-OXOACYL-[ACYL-CARRIER-PROTEIN] REDUCTASE"/>
    <property type="match status" value="1"/>
</dbReference>
<dbReference type="GO" id="GO:0006633">
    <property type="term" value="P:fatty acid biosynthetic process"/>
    <property type="evidence" value="ECO:0007669"/>
    <property type="project" value="TreeGrafter"/>
</dbReference>
<keyword evidence="4" id="KW-1185">Reference proteome</keyword>
<dbReference type="InterPro" id="IPR020904">
    <property type="entry name" value="Sc_DH/Rdtase_CS"/>
</dbReference>
<sequence length="251" mass="27626">MTKVALVTGGTRGIGFGIVETLYDEGFLVACLGRKLNPTIETLIKKSKGNVKFIEADIGSIESINTAVNKVVETFGRIDLLVNNAGVAPKERNDILKTTPESFDFVLDINLKGTYFMTQAVANVMINQTYDVFIPKIINVSSLSAYASSTNRGEYCISKAGIGMVTTLFADRLAEYGILVYEIRPGVIKTDMTEKVSEKYDKQIENGLFPIKRWGYPEDIAGVVSLLSSPKMRYSTGDIINVDGGYHIRRL</sequence>
<dbReference type="RefSeq" id="WP_132281599.1">
    <property type="nucleotide sequence ID" value="NZ_SMGQ01000011.1"/>
</dbReference>
<comment type="similarity">
    <text evidence="1">Belongs to the short-chain dehydrogenases/reductases (SDR) family.</text>
</comment>
<protein>
    <submittedName>
        <fullName evidence="3">NAD(P)-dependent dehydrogenase (Short-subunit alcohol dehydrogenase family)</fullName>
    </submittedName>
</protein>
<dbReference type="PRINTS" id="PR00080">
    <property type="entry name" value="SDRFAMILY"/>
</dbReference>
<dbReference type="PANTHER" id="PTHR42760">
    <property type="entry name" value="SHORT-CHAIN DEHYDROGENASES/REDUCTASES FAMILY MEMBER"/>
    <property type="match status" value="1"/>
</dbReference>
<dbReference type="GO" id="GO:0016616">
    <property type="term" value="F:oxidoreductase activity, acting on the CH-OH group of donors, NAD or NADP as acceptor"/>
    <property type="evidence" value="ECO:0007669"/>
    <property type="project" value="TreeGrafter"/>
</dbReference>
<dbReference type="Gene3D" id="3.40.50.720">
    <property type="entry name" value="NAD(P)-binding Rossmann-like Domain"/>
    <property type="match status" value="1"/>
</dbReference>
<reference evidence="3 4" key="1">
    <citation type="submission" date="2019-03" db="EMBL/GenBank/DDBJ databases">
        <title>Genomic Encyclopedia of Type Strains, Phase IV (KMG-IV): sequencing the most valuable type-strain genomes for metagenomic binning, comparative biology and taxonomic classification.</title>
        <authorList>
            <person name="Goeker M."/>
        </authorList>
    </citation>
    <scope>NUCLEOTIDE SEQUENCE [LARGE SCALE GENOMIC DNA]</scope>
    <source>
        <strain evidence="3 4">DSM 24176</strain>
    </source>
</reference>
<dbReference type="GO" id="GO:0008206">
    <property type="term" value="P:bile acid metabolic process"/>
    <property type="evidence" value="ECO:0007669"/>
    <property type="project" value="UniProtKB-ARBA"/>
</dbReference>
<dbReference type="EMBL" id="SMGQ01000011">
    <property type="protein sequence ID" value="TCK98640.1"/>
    <property type="molecule type" value="Genomic_DNA"/>
</dbReference>